<dbReference type="GO" id="GO:0006777">
    <property type="term" value="P:Mo-molybdopterin cofactor biosynthetic process"/>
    <property type="evidence" value="ECO:0007669"/>
    <property type="project" value="UniProtKB-KW"/>
</dbReference>
<evidence type="ECO:0000256" key="11">
    <source>
        <dbReference type="ARBA" id="ARBA00032474"/>
    </source>
</evidence>
<evidence type="ECO:0000256" key="12">
    <source>
        <dbReference type="ARBA" id="ARBA00049878"/>
    </source>
</evidence>
<sequence length="145" mass="16431">MILSIQETPFDVTTELARIPPGAGAIANFIGYVRGDDGLKALHLEYYPGMTEREIARHIERAQSRWPLHWVSVIHRVGTLRPGDPIVFVAVAAKHRSEAFAACEFLMDHLKTKAPFWKEERFQEGSRWVEAKASDDAATERWSEA</sequence>
<comment type="catalytic activity">
    <reaction evidence="12">
        <text>2 [molybdopterin-synthase sulfur-carrier protein]-C-terminal-Gly-aminoethanethioate + cyclic pyranopterin phosphate + H2O = molybdopterin + 2 [molybdopterin-synthase sulfur-carrier protein]-C-terminal Gly-Gly + 2 H(+)</text>
        <dbReference type="Rhea" id="RHEA:26333"/>
        <dbReference type="Rhea" id="RHEA-COMP:12202"/>
        <dbReference type="Rhea" id="RHEA-COMP:19907"/>
        <dbReference type="ChEBI" id="CHEBI:15377"/>
        <dbReference type="ChEBI" id="CHEBI:15378"/>
        <dbReference type="ChEBI" id="CHEBI:58698"/>
        <dbReference type="ChEBI" id="CHEBI:59648"/>
        <dbReference type="ChEBI" id="CHEBI:90778"/>
        <dbReference type="ChEBI" id="CHEBI:232372"/>
        <dbReference type="EC" id="2.8.1.12"/>
    </reaction>
</comment>
<dbReference type="EMBL" id="JAASRM010000001">
    <property type="protein sequence ID" value="NIK87736.1"/>
    <property type="molecule type" value="Genomic_DNA"/>
</dbReference>
<dbReference type="PANTHER" id="PTHR23404">
    <property type="entry name" value="MOLYBDOPTERIN SYNTHASE RELATED"/>
    <property type="match status" value="1"/>
</dbReference>
<accession>A0A846MWG3</accession>
<evidence type="ECO:0000313" key="14">
    <source>
        <dbReference type="Proteomes" id="UP000570514"/>
    </source>
</evidence>
<dbReference type="Pfam" id="PF02391">
    <property type="entry name" value="MoaE"/>
    <property type="match status" value="1"/>
</dbReference>
<dbReference type="SUPFAM" id="SSF54690">
    <property type="entry name" value="Molybdopterin synthase subunit MoaE"/>
    <property type="match status" value="1"/>
</dbReference>
<dbReference type="CDD" id="cd00756">
    <property type="entry name" value="MoaE"/>
    <property type="match status" value="1"/>
</dbReference>
<comment type="function">
    <text evidence="6">Converts molybdopterin precursor Z into molybdopterin. This requires the incorporation of two sulfur atoms into precursor Z to generate a dithiolene group. The sulfur is provided by MoaD.</text>
</comment>
<evidence type="ECO:0000256" key="4">
    <source>
        <dbReference type="ARBA" id="ARBA00013858"/>
    </source>
</evidence>
<evidence type="ECO:0000256" key="5">
    <source>
        <dbReference type="ARBA" id="ARBA00023150"/>
    </source>
</evidence>
<evidence type="ECO:0000256" key="3">
    <source>
        <dbReference type="ARBA" id="ARBA00011950"/>
    </source>
</evidence>
<evidence type="ECO:0000313" key="13">
    <source>
        <dbReference type="EMBL" id="NIK87736.1"/>
    </source>
</evidence>
<dbReference type="Proteomes" id="UP000570514">
    <property type="component" value="Unassembled WGS sequence"/>
</dbReference>
<comment type="subunit">
    <text evidence="7">Heterotetramer of 2 MoaD subunits and 2 MoaE subunits. Also stable as homodimer. The enzyme changes between these two forms during catalysis.</text>
</comment>
<name>A0A846MWG3_9PROT</name>
<comment type="pathway">
    <text evidence="1">Cofactor biosynthesis; molybdopterin biosynthesis.</text>
</comment>
<reference evidence="13 14" key="1">
    <citation type="submission" date="2020-03" db="EMBL/GenBank/DDBJ databases">
        <title>Genomic Encyclopedia of Type Strains, Phase IV (KMG-IV): sequencing the most valuable type-strain genomes for metagenomic binning, comparative biology and taxonomic classification.</title>
        <authorList>
            <person name="Goeker M."/>
        </authorList>
    </citation>
    <scope>NUCLEOTIDE SEQUENCE [LARGE SCALE GENOMIC DNA]</scope>
    <source>
        <strain evidence="13 14">DSM 19867</strain>
    </source>
</reference>
<keyword evidence="14" id="KW-1185">Reference proteome</keyword>
<evidence type="ECO:0000256" key="10">
    <source>
        <dbReference type="ARBA" id="ARBA00030781"/>
    </source>
</evidence>
<dbReference type="EC" id="2.8.1.12" evidence="3"/>
<evidence type="ECO:0000256" key="1">
    <source>
        <dbReference type="ARBA" id="ARBA00005046"/>
    </source>
</evidence>
<protein>
    <recommendedName>
        <fullName evidence="4">Molybdopterin synthase catalytic subunit</fullName>
        <ecNumber evidence="3">2.8.1.12</ecNumber>
    </recommendedName>
    <alternativeName>
        <fullName evidence="10">MPT synthase subunit 2</fullName>
    </alternativeName>
    <alternativeName>
        <fullName evidence="8">Molybdenum cofactor biosynthesis protein E</fullName>
    </alternativeName>
    <alternativeName>
        <fullName evidence="9">Molybdopterin-converting factor large subunit</fullName>
    </alternativeName>
    <alternativeName>
        <fullName evidence="11">Molybdopterin-converting factor subunit 2</fullName>
    </alternativeName>
</protein>
<proteinExistence type="inferred from homology"/>
<gene>
    <name evidence="13" type="ORF">FHS83_001054</name>
</gene>
<evidence type="ECO:0000256" key="6">
    <source>
        <dbReference type="ARBA" id="ARBA00025448"/>
    </source>
</evidence>
<evidence type="ECO:0000256" key="9">
    <source>
        <dbReference type="ARBA" id="ARBA00030407"/>
    </source>
</evidence>
<evidence type="ECO:0000256" key="8">
    <source>
        <dbReference type="ARBA" id="ARBA00029745"/>
    </source>
</evidence>
<keyword evidence="5" id="KW-0501">Molybdenum cofactor biosynthesis</keyword>
<organism evidence="13 14">
    <name type="scientific">Rhizomicrobium palustre</name>
    <dbReference type="NCBI Taxonomy" id="189966"/>
    <lineage>
        <taxon>Bacteria</taxon>
        <taxon>Pseudomonadati</taxon>
        <taxon>Pseudomonadota</taxon>
        <taxon>Alphaproteobacteria</taxon>
        <taxon>Micropepsales</taxon>
        <taxon>Micropepsaceae</taxon>
        <taxon>Rhizomicrobium</taxon>
    </lineage>
</organism>
<dbReference type="InterPro" id="IPR036563">
    <property type="entry name" value="MoaE_sf"/>
</dbReference>
<evidence type="ECO:0000256" key="2">
    <source>
        <dbReference type="ARBA" id="ARBA00005426"/>
    </source>
</evidence>
<dbReference type="RefSeq" id="WP_167081600.1">
    <property type="nucleotide sequence ID" value="NZ_BAAADC010000001.1"/>
</dbReference>
<dbReference type="Gene3D" id="3.90.1170.40">
    <property type="entry name" value="Molybdopterin biosynthesis MoaE subunit"/>
    <property type="match status" value="1"/>
</dbReference>
<dbReference type="UniPathway" id="UPA00344"/>
<dbReference type="GO" id="GO:0030366">
    <property type="term" value="F:molybdopterin synthase activity"/>
    <property type="evidence" value="ECO:0007669"/>
    <property type="project" value="UniProtKB-EC"/>
</dbReference>
<dbReference type="AlphaFoldDB" id="A0A846MWG3"/>
<comment type="similarity">
    <text evidence="2">Belongs to the MoaE family.</text>
</comment>
<evidence type="ECO:0000256" key="7">
    <source>
        <dbReference type="ARBA" id="ARBA00026066"/>
    </source>
</evidence>
<comment type="caution">
    <text evidence="13">The sequence shown here is derived from an EMBL/GenBank/DDBJ whole genome shotgun (WGS) entry which is preliminary data.</text>
</comment>
<keyword evidence="13" id="KW-0808">Transferase</keyword>
<dbReference type="InterPro" id="IPR003448">
    <property type="entry name" value="Mopterin_biosynth_MoaE"/>
</dbReference>